<evidence type="ECO:0000256" key="1">
    <source>
        <dbReference type="SAM" id="SignalP"/>
    </source>
</evidence>
<sequence length="219" mass="22594">MHQLRNIILCAIPCAMAANVGAGAAEVALVGIFPGKAVLTIDGSAPRILAPGQSAGDVKLISIERDAATIESAGKRERLQLGGQPYAVGASDSSGGAVQSISLVADARGHFVTQGSVNGAPITFLVDTGASSVALTPEQAKRAGINYMAGETGYARTANGVVQTWRVKLDKVTINGLTLQDVEGTILPVGSDVALLGMSFLNRVSMSRDGSTMILKRRY</sequence>
<keyword evidence="3" id="KW-1185">Reference proteome</keyword>
<name>A0ABU6K5W0_9RHOO</name>
<dbReference type="InterPro" id="IPR001969">
    <property type="entry name" value="Aspartic_peptidase_AS"/>
</dbReference>
<dbReference type="SUPFAM" id="SSF50630">
    <property type="entry name" value="Acid proteases"/>
    <property type="match status" value="1"/>
</dbReference>
<keyword evidence="2" id="KW-0378">Hydrolase</keyword>
<accession>A0ABU6K5W0</accession>
<dbReference type="Proteomes" id="UP001331561">
    <property type="component" value="Unassembled WGS sequence"/>
</dbReference>
<dbReference type="CDD" id="cd05483">
    <property type="entry name" value="retropepsin_like_bacteria"/>
    <property type="match status" value="1"/>
</dbReference>
<reference evidence="2 3" key="1">
    <citation type="submission" date="2024-01" db="EMBL/GenBank/DDBJ databases">
        <title>Uliginosibacterium soil sp. nov.</title>
        <authorList>
            <person name="Lv Y."/>
        </authorList>
    </citation>
    <scope>NUCLEOTIDE SEQUENCE [LARGE SCALE GENOMIC DNA]</scope>
    <source>
        <strain evidence="2 3">H3</strain>
    </source>
</reference>
<dbReference type="Pfam" id="PF13975">
    <property type="entry name" value="gag-asp_proteas"/>
    <property type="match status" value="1"/>
</dbReference>
<keyword evidence="2" id="KW-0645">Protease</keyword>
<proteinExistence type="predicted"/>
<dbReference type="Gene3D" id="2.40.70.10">
    <property type="entry name" value="Acid Proteases"/>
    <property type="match status" value="1"/>
</dbReference>
<dbReference type="InterPro" id="IPR034122">
    <property type="entry name" value="Retropepsin-like_bacterial"/>
</dbReference>
<dbReference type="InterPro" id="IPR011969">
    <property type="entry name" value="Clan_AA_Asp_peptidase_C"/>
</dbReference>
<dbReference type="InterPro" id="IPR021109">
    <property type="entry name" value="Peptidase_aspartic_dom_sf"/>
</dbReference>
<protein>
    <submittedName>
        <fullName evidence="2">TIGR02281 family clan AA aspartic protease</fullName>
        <ecNumber evidence="2">3.4.23.-</ecNumber>
    </submittedName>
</protein>
<organism evidence="2 3">
    <name type="scientific">Uliginosibacterium silvisoli</name>
    <dbReference type="NCBI Taxonomy" id="3114758"/>
    <lineage>
        <taxon>Bacteria</taxon>
        <taxon>Pseudomonadati</taxon>
        <taxon>Pseudomonadota</taxon>
        <taxon>Betaproteobacteria</taxon>
        <taxon>Rhodocyclales</taxon>
        <taxon>Zoogloeaceae</taxon>
        <taxon>Uliginosibacterium</taxon>
    </lineage>
</organism>
<dbReference type="PROSITE" id="PS00141">
    <property type="entry name" value="ASP_PROTEASE"/>
    <property type="match status" value="1"/>
</dbReference>
<keyword evidence="1" id="KW-0732">Signal</keyword>
<gene>
    <name evidence="2" type="ORF">VVD49_11595</name>
</gene>
<feature type="signal peptide" evidence="1">
    <location>
        <begin position="1"/>
        <end position="24"/>
    </location>
</feature>
<evidence type="ECO:0000313" key="3">
    <source>
        <dbReference type="Proteomes" id="UP001331561"/>
    </source>
</evidence>
<dbReference type="GO" id="GO:0008233">
    <property type="term" value="F:peptidase activity"/>
    <property type="evidence" value="ECO:0007669"/>
    <property type="project" value="UniProtKB-KW"/>
</dbReference>
<dbReference type="GO" id="GO:0006508">
    <property type="term" value="P:proteolysis"/>
    <property type="evidence" value="ECO:0007669"/>
    <property type="project" value="UniProtKB-KW"/>
</dbReference>
<dbReference type="EC" id="3.4.23.-" evidence="2"/>
<dbReference type="EMBL" id="JAYXHS010000002">
    <property type="protein sequence ID" value="MEC5386370.1"/>
    <property type="molecule type" value="Genomic_DNA"/>
</dbReference>
<evidence type="ECO:0000313" key="2">
    <source>
        <dbReference type="EMBL" id="MEC5386370.1"/>
    </source>
</evidence>
<comment type="caution">
    <text evidence="2">The sequence shown here is derived from an EMBL/GenBank/DDBJ whole genome shotgun (WGS) entry which is preliminary data.</text>
</comment>
<feature type="chain" id="PRO_5046984462" evidence="1">
    <location>
        <begin position="25"/>
        <end position="219"/>
    </location>
</feature>
<dbReference type="RefSeq" id="WP_327599337.1">
    <property type="nucleotide sequence ID" value="NZ_JAYXHS010000002.1"/>
</dbReference>
<dbReference type="NCBIfam" id="TIGR02281">
    <property type="entry name" value="clan_AA_DTGA"/>
    <property type="match status" value="1"/>
</dbReference>